<dbReference type="VEuPathDB" id="FungiDB:GVI51_A00473"/>
<evidence type="ECO:0000256" key="1">
    <source>
        <dbReference type="ARBA" id="ARBA00006445"/>
    </source>
</evidence>
<dbReference type="Pfam" id="PF24807">
    <property type="entry name" value="WD40_CDC20-Fz"/>
    <property type="match status" value="1"/>
</dbReference>
<dbReference type="OrthoDB" id="10263272at2759"/>
<feature type="repeat" description="WD" evidence="5">
    <location>
        <begin position="455"/>
        <end position="487"/>
    </location>
</feature>
<dbReference type="PROSITE" id="PS50294">
    <property type="entry name" value="WD_REPEATS_REGION"/>
    <property type="match status" value="2"/>
</dbReference>
<feature type="compositionally biased region" description="Basic and acidic residues" evidence="6">
    <location>
        <begin position="25"/>
        <end position="40"/>
    </location>
</feature>
<dbReference type="EMBL" id="LLZZ01000164">
    <property type="protein sequence ID" value="KTA96957.1"/>
    <property type="molecule type" value="Genomic_DNA"/>
</dbReference>
<evidence type="ECO:0000256" key="5">
    <source>
        <dbReference type="PROSITE-ProRule" id="PRU00221"/>
    </source>
</evidence>
<dbReference type="AlphaFoldDB" id="A0A0W0CDI1"/>
<evidence type="ECO:0000256" key="4">
    <source>
        <dbReference type="ARBA" id="ARBA00023306"/>
    </source>
</evidence>
<feature type="domain" description="CDC20/Fizzy WD40" evidence="7">
    <location>
        <begin position="329"/>
        <end position="616"/>
    </location>
</feature>
<dbReference type="InterPro" id="IPR056150">
    <property type="entry name" value="WD40_CDC20-Fz"/>
</dbReference>
<organism evidence="8 9">
    <name type="scientific">Candida glabrata</name>
    <name type="common">Yeast</name>
    <name type="synonym">Torulopsis glabrata</name>
    <dbReference type="NCBI Taxonomy" id="5478"/>
    <lineage>
        <taxon>Eukaryota</taxon>
        <taxon>Fungi</taxon>
        <taxon>Dikarya</taxon>
        <taxon>Ascomycota</taxon>
        <taxon>Saccharomycotina</taxon>
        <taxon>Saccharomycetes</taxon>
        <taxon>Saccharomycetales</taxon>
        <taxon>Saccharomycetaceae</taxon>
        <taxon>Nakaseomyces</taxon>
    </lineage>
</organism>
<protein>
    <submittedName>
        <fullName evidence="8">APC/C activator protein CDH1</fullName>
    </submittedName>
</protein>
<dbReference type="Proteomes" id="UP000054886">
    <property type="component" value="Unassembled WGS sequence"/>
</dbReference>
<dbReference type="PANTHER" id="PTHR19918:SF1">
    <property type="entry name" value="FIZZY-RELATED PROTEIN HOMOLOG"/>
    <property type="match status" value="1"/>
</dbReference>
<keyword evidence="3" id="KW-0677">Repeat</keyword>
<gene>
    <name evidence="8" type="ORF">AO440_000024</name>
</gene>
<dbReference type="GO" id="GO:1902426">
    <property type="term" value="P:deactivation of mitotic spindle assembly checkpoint"/>
    <property type="evidence" value="ECO:0007669"/>
    <property type="project" value="EnsemblFungi"/>
</dbReference>
<dbReference type="PANTHER" id="PTHR19918">
    <property type="entry name" value="CELL DIVISION CYCLE 20 CDC20 FIZZY -RELATED"/>
    <property type="match status" value="1"/>
</dbReference>
<feature type="compositionally biased region" description="Acidic residues" evidence="6">
    <location>
        <begin position="201"/>
        <end position="213"/>
    </location>
</feature>
<evidence type="ECO:0000256" key="3">
    <source>
        <dbReference type="ARBA" id="ARBA00022737"/>
    </source>
</evidence>
<evidence type="ECO:0000313" key="9">
    <source>
        <dbReference type="Proteomes" id="UP000054886"/>
    </source>
</evidence>
<dbReference type="PROSITE" id="PS00678">
    <property type="entry name" value="WD_REPEATS_1"/>
    <property type="match status" value="1"/>
</dbReference>
<dbReference type="VEuPathDB" id="FungiDB:B1J91_A00605g"/>
<name>A0A0W0CDI1_CANGB</name>
<feature type="compositionally biased region" description="Polar residues" evidence="6">
    <location>
        <begin position="1"/>
        <end position="19"/>
    </location>
</feature>
<dbReference type="GO" id="GO:0005680">
    <property type="term" value="C:anaphase-promoting complex"/>
    <property type="evidence" value="ECO:0007669"/>
    <property type="project" value="EnsemblFungi"/>
</dbReference>
<dbReference type="VEuPathDB" id="FungiDB:GW608_A00495"/>
<dbReference type="GO" id="GO:0031145">
    <property type="term" value="P:anaphase-promoting complex-dependent catabolic process"/>
    <property type="evidence" value="ECO:0007669"/>
    <property type="project" value="TreeGrafter"/>
</dbReference>
<feature type="repeat" description="WD" evidence="5">
    <location>
        <begin position="497"/>
        <end position="541"/>
    </location>
</feature>
<feature type="compositionally biased region" description="Polar residues" evidence="6">
    <location>
        <begin position="216"/>
        <end position="228"/>
    </location>
</feature>
<dbReference type="InterPro" id="IPR015943">
    <property type="entry name" value="WD40/YVTN_repeat-like_dom_sf"/>
</dbReference>
<dbReference type="GO" id="GO:1903473">
    <property type="term" value="P:positive regulation of mitotic actomyosin contractile ring contraction"/>
    <property type="evidence" value="ECO:0007669"/>
    <property type="project" value="EnsemblFungi"/>
</dbReference>
<sequence>MSENSNSLRNPFVSNTPQASPYKKQQLEYHRRGSVEDVTRRPTSSSSSLSSPGKHSRRPRSSLQRYADRYLPTRTDLDLRTIRSIGSSNATKNNTPVVPTSPTSPNSSCADHLEVRRERESMEKFDTILKNELFGDYLAKDRDLSPERDSIYNSSTSRFTSPRKSLQASSIDQIRNTVNFSANSSPLKSASSIQFYRENQSDSDSDIGTDTDSDGANSSGLNNPYTSPSRRRHSNLFSNNIGTSVSLPVTPKKLTFSAGASTEEVGSTKRGASLLKYMTQSSTRPSTASVLHSHFESLDVSPIRRDSKKLLLSPVKQFKNISKVPYRVLDAPSLADDFYYSLVDWSSTDILAVALGKSVFLSEHQTGEVIHLCDTPNEYTSLSWMGAGSHLAIGQGNGIVEIYDVTKEKCIRTLSGHLDRVACLSWNNHILSSGSRDRTILHRDVRMADPFFEKIETHEQEICGLKWNTNDNKLASGGNDNMVFVYDGTSRTPFLSINEHKAAVKAMAWSPHKQGILATGGGTADRTLKMWNVNTSVKLNDVDTGSQVCNMVWSTNTDEIVTSHGYSKYNLTIWEASNLEPLAILKGHSFRVLHLTLSADGTTIVSGAGDETLRYWKLFEKQKRKATADSTILNALNQIR</sequence>
<evidence type="ECO:0000256" key="2">
    <source>
        <dbReference type="ARBA" id="ARBA00022574"/>
    </source>
</evidence>
<dbReference type="PROSITE" id="PS50082">
    <property type="entry name" value="WD_REPEATS_2"/>
    <property type="match status" value="3"/>
</dbReference>
<dbReference type="InterPro" id="IPR001680">
    <property type="entry name" value="WD40_rpt"/>
</dbReference>
<dbReference type="InterPro" id="IPR036322">
    <property type="entry name" value="WD40_repeat_dom_sf"/>
</dbReference>
<dbReference type="GO" id="GO:1990757">
    <property type="term" value="F:ubiquitin ligase activator activity"/>
    <property type="evidence" value="ECO:0007669"/>
    <property type="project" value="EnsemblFungi"/>
</dbReference>
<dbReference type="GO" id="GO:0030332">
    <property type="term" value="F:cyclin binding"/>
    <property type="evidence" value="ECO:0007669"/>
    <property type="project" value="EnsemblFungi"/>
</dbReference>
<feature type="repeat" description="WD" evidence="5">
    <location>
        <begin position="585"/>
        <end position="626"/>
    </location>
</feature>
<evidence type="ECO:0000313" key="8">
    <source>
        <dbReference type="EMBL" id="KTA96957.1"/>
    </source>
</evidence>
<dbReference type="VEuPathDB" id="FungiDB:GWK60_A00495"/>
<keyword evidence="4" id="KW-0131">Cell cycle</keyword>
<feature type="region of interest" description="Disordered" evidence="6">
    <location>
        <begin position="1"/>
        <end position="109"/>
    </location>
</feature>
<proteinExistence type="inferred from homology"/>
<dbReference type="GO" id="GO:0005737">
    <property type="term" value="C:cytoplasm"/>
    <property type="evidence" value="ECO:0007669"/>
    <property type="project" value="EnsemblFungi"/>
</dbReference>
<feature type="compositionally biased region" description="Polar residues" evidence="6">
    <location>
        <begin position="151"/>
        <end position="170"/>
    </location>
</feature>
<evidence type="ECO:0000259" key="7">
    <source>
        <dbReference type="Pfam" id="PF24807"/>
    </source>
</evidence>
<feature type="compositionally biased region" description="Low complexity" evidence="6">
    <location>
        <begin position="93"/>
        <end position="108"/>
    </location>
</feature>
<dbReference type="GO" id="GO:0010697">
    <property type="term" value="P:negative regulation of mitotic spindle pole body separation"/>
    <property type="evidence" value="ECO:0007669"/>
    <property type="project" value="EnsemblFungi"/>
</dbReference>
<accession>A0A0W0CDI1</accession>
<evidence type="ECO:0000256" key="6">
    <source>
        <dbReference type="SAM" id="MobiDB-lite"/>
    </source>
</evidence>
<reference evidence="8 9" key="1">
    <citation type="submission" date="2015-10" db="EMBL/GenBank/DDBJ databases">
        <title>Draft genomes sequences of Candida glabrata isolates 1A, 1B, 2A, 2B, 3A and 3B.</title>
        <authorList>
            <person name="Haavelsrud O.E."/>
            <person name="Gaustad P."/>
        </authorList>
    </citation>
    <scope>NUCLEOTIDE SEQUENCE [LARGE SCALE GENOMIC DNA]</scope>
    <source>
        <strain evidence="8">910700640</strain>
    </source>
</reference>
<dbReference type="VEuPathDB" id="FungiDB:CAGL0A00605g"/>
<keyword evidence="2 5" id="KW-0853">WD repeat</keyword>
<feature type="region of interest" description="Disordered" evidence="6">
    <location>
        <begin position="147"/>
        <end position="170"/>
    </location>
</feature>
<dbReference type="Gene3D" id="2.130.10.10">
    <property type="entry name" value="YVTN repeat-like/Quinoprotein amine dehydrogenase"/>
    <property type="match status" value="1"/>
</dbReference>
<dbReference type="SMART" id="SM00320">
    <property type="entry name" value="WD40"/>
    <property type="match status" value="5"/>
</dbReference>
<dbReference type="GO" id="GO:1905786">
    <property type="term" value="P:positive regulation of anaphase-promoting complex-dependent catabolic process"/>
    <property type="evidence" value="ECO:0007669"/>
    <property type="project" value="EnsemblFungi"/>
</dbReference>
<dbReference type="InterPro" id="IPR033010">
    <property type="entry name" value="Cdc20/Fizzy"/>
</dbReference>
<feature type="region of interest" description="Disordered" evidence="6">
    <location>
        <begin position="198"/>
        <end position="235"/>
    </location>
</feature>
<dbReference type="InterPro" id="IPR019775">
    <property type="entry name" value="WD40_repeat_CS"/>
</dbReference>
<dbReference type="GO" id="GO:0010997">
    <property type="term" value="F:anaphase-promoting complex binding"/>
    <property type="evidence" value="ECO:0007669"/>
    <property type="project" value="InterPro"/>
</dbReference>
<comment type="similarity">
    <text evidence="1">Belongs to the WD repeat CDC20/Fizzy family.</text>
</comment>
<comment type="caution">
    <text evidence="8">The sequence shown here is derived from an EMBL/GenBank/DDBJ whole genome shotgun (WGS) entry which is preliminary data.</text>
</comment>
<dbReference type="SUPFAM" id="SSF50978">
    <property type="entry name" value="WD40 repeat-like"/>
    <property type="match status" value="1"/>
</dbReference>